<feature type="transmembrane region" description="Helical" evidence="8">
    <location>
        <begin position="93"/>
        <end position="114"/>
    </location>
</feature>
<sequence length="489" mass="50883">MIVLLRCKTGAELMQPALHAFPKQQVVWTIALAALTNFMVSLDNLVVATALPTLHEDLGGDAGNLSWAVNAYTLAFASLILTGTTLADRFGRLRVFAIGLTVFTLGSILCAVSPSLGFLIGARVVQGIGGGVVLPLTLALITSVTPPEERGKAIGIWGGVIGIAVASGPIVGGAIIESFSWHWIFWLNVPIGLGVIALSRMHVPESFGGSRKIDPVGLLMATSAVLLIVQALIRGPERGWAHVTILGGLIVGPLLLVGFVLWERRVSEPMINMSLFRNLNVSAGCVSNFILNAGMFGPAFLLTQYIQLGLGNSPIEVGVRLLPWTALTLVISPFVGQLADKIGERYLVTIGLLLPGVAFLWIGAKMSDSAVGYGSLWLPLLCAGVGTAIAFPSVSSAVMRSATPQQAGMASGSSETFAYVGAVFGVAMVTAWFAAFGDYGTAASMAEGAGPALVGIGVLSVIGAIVAVLVIRQQKMVAPDHNEAFETAG</sequence>
<dbReference type="Gene3D" id="1.20.1720.10">
    <property type="entry name" value="Multidrug resistance protein D"/>
    <property type="match status" value="1"/>
</dbReference>
<dbReference type="PANTHER" id="PTHR42718">
    <property type="entry name" value="MAJOR FACILITATOR SUPERFAMILY MULTIDRUG TRANSPORTER MFSC"/>
    <property type="match status" value="1"/>
</dbReference>
<feature type="transmembrane region" description="Helical" evidence="8">
    <location>
        <begin position="182"/>
        <end position="203"/>
    </location>
</feature>
<dbReference type="PANTHER" id="PTHR42718:SF42">
    <property type="entry name" value="EXPORT PROTEIN"/>
    <property type="match status" value="1"/>
</dbReference>
<evidence type="ECO:0000313" key="12">
    <source>
        <dbReference type="Proteomes" id="UP000326505"/>
    </source>
</evidence>
<evidence type="ECO:0000256" key="5">
    <source>
        <dbReference type="ARBA" id="ARBA00022989"/>
    </source>
</evidence>
<dbReference type="EMBL" id="JACHJD010000001">
    <property type="protein sequence ID" value="MBB5101022.1"/>
    <property type="molecule type" value="Genomic_DNA"/>
</dbReference>
<name>A0A5P2X077_STRST</name>
<reference evidence="10 13" key="2">
    <citation type="submission" date="2020-08" db="EMBL/GenBank/DDBJ databases">
        <title>Genomic Encyclopedia of Type Strains, Phase III (KMG-III): the genomes of soil and plant-associated and newly described type strains.</title>
        <authorList>
            <person name="Whitman W."/>
        </authorList>
    </citation>
    <scope>NUCLEOTIDE SEQUENCE [LARGE SCALE GENOMIC DNA]</scope>
    <source>
        <strain evidence="10 13">CECT 3146</strain>
    </source>
</reference>
<dbReference type="AlphaFoldDB" id="A0A5P2X077"/>
<dbReference type="RefSeq" id="WP_150509046.1">
    <property type="nucleotide sequence ID" value="NZ_BMSQ01000003.1"/>
</dbReference>
<dbReference type="GO" id="GO:0022857">
    <property type="term" value="F:transmembrane transporter activity"/>
    <property type="evidence" value="ECO:0007669"/>
    <property type="project" value="InterPro"/>
</dbReference>
<feature type="transmembrane region" description="Helical" evidence="8">
    <location>
        <begin position="26"/>
        <end position="47"/>
    </location>
</feature>
<feature type="transmembrane region" description="Helical" evidence="8">
    <location>
        <begin position="321"/>
        <end position="339"/>
    </location>
</feature>
<evidence type="ECO:0000256" key="8">
    <source>
        <dbReference type="SAM" id="Phobius"/>
    </source>
</evidence>
<keyword evidence="6 8" id="KW-0472">Membrane</keyword>
<dbReference type="NCBIfam" id="TIGR00711">
    <property type="entry name" value="efflux_EmrB"/>
    <property type="match status" value="1"/>
</dbReference>
<dbReference type="InterPro" id="IPR020846">
    <property type="entry name" value="MFS_dom"/>
</dbReference>
<evidence type="ECO:0000256" key="3">
    <source>
        <dbReference type="ARBA" id="ARBA00022475"/>
    </source>
</evidence>
<feature type="transmembrane region" description="Helical" evidence="8">
    <location>
        <begin position="376"/>
        <end position="395"/>
    </location>
</feature>
<keyword evidence="7" id="KW-0046">Antibiotic resistance</keyword>
<dbReference type="InterPro" id="IPR011701">
    <property type="entry name" value="MFS"/>
</dbReference>
<feature type="transmembrane region" description="Helical" evidence="8">
    <location>
        <begin position="416"/>
        <end position="436"/>
    </location>
</feature>
<feature type="transmembrane region" description="Helical" evidence="8">
    <location>
        <begin position="283"/>
        <end position="301"/>
    </location>
</feature>
<evidence type="ECO:0000256" key="6">
    <source>
        <dbReference type="ARBA" id="ARBA00023136"/>
    </source>
</evidence>
<dbReference type="Gene3D" id="1.20.1250.20">
    <property type="entry name" value="MFS general substrate transporter like domains"/>
    <property type="match status" value="1"/>
</dbReference>
<feature type="transmembrane region" description="Helical" evidence="8">
    <location>
        <begin position="67"/>
        <end position="86"/>
    </location>
</feature>
<feature type="transmembrane region" description="Helical" evidence="8">
    <location>
        <begin position="346"/>
        <end position="364"/>
    </location>
</feature>
<dbReference type="InterPro" id="IPR004638">
    <property type="entry name" value="EmrB-like"/>
</dbReference>
<gene>
    <name evidence="11" type="ORF">CP982_03180</name>
    <name evidence="10" type="ORF">FHS40_000075</name>
</gene>
<dbReference type="EMBL" id="CP023690">
    <property type="protein sequence ID" value="QEV57841.1"/>
    <property type="molecule type" value="Genomic_DNA"/>
</dbReference>
<dbReference type="PRINTS" id="PR01036">
    <property type="entry name" value="TCRTETB"/>
</dbReference>
<dbReference type="PROSITE" id="PS50850">
    <property type="entry name" value="MFS"/>
    <property type="match status" value="1"/>
</dbReference>
<feature type="transmembrane region" description="Helical" evidence="8">
    <location>
        <begin position="153"/>
        <end position="176"/>
    </location>
</feature>
<evidence type="ECO:0000256" key="2">
    <source>
        <dbReference type="ARBA" id="ARBA00022448"/>
    </source>
</evidence>
<accession>A0A5P2X077</accession>
<proteinExistence type="predicted"/>
<keyword evidence="2" id="KW-0813">Transport</keyword>
<evidence type="ECO:0000256" key="1">
    <source>
        <dbReference type="ARBA" id="ARBA00004651"/>
    </source>
</evidence>
<feature type="transmembrane region" description="Helical" evidence="8">
    <location>
        <begin position="215"/>
        <end position="233"/>
    </location>
</feature>
<evidence type="ECO:0000313" key="10">
    <source>
        <dbReference type="EMBL" id="MBB5101022.1"/>
    </source>
</evidence>
<dbReference type="Proteomes" id="UP000326505">
    <property type="component" value="Chromosome"/>
</dbReference>
<dbReference type="GO" id="GO:0005886">
    <property type="term" value="C:plasma membrane"/>
    <property type="evidence" value="ECO:0007669"/>
    <property type="project" value="UniProtKB-SubCell"/>
</dbReference>
<reference evidence="11 12" key="1">
    <citation type="submission" date="2017-09" db="EMBL/GenBank/DDBJ databases">
        <authorList>
            <person name="Lee N."/>
            <person name="Cho B.-K."/>
        </authorList>
    </citation>
    <scope>NUCLEOTIDE SEQUENCE [LARGE SCALE GENOMIC DNA]</scope>
    <source>
        <strain evidence="11 12">ATCC 27465</strain>
    </source>
</reference>
<keyword evidence="4 8" id="KW-0812">Transmembrane</keyword>
<dbReference type="OrthoDB" id="7375466at2"/>
<evidence type="ECO:0000256" key="7">
    <source>
        <dbReference type="ARBA" id="ARBA00023251"/>
    </source>
</evidence>
<keyword evidence="13" id="KW-1185">Reference proteome</keyword>
<dbReference type="Pfam" id="PF07690">
    <property type="entry name" value="MFS_1"/>
    <property type="match status" value="1"/>
</dbReference>
<evidence type="ECO:0000313" key="13">
    <source>
        <dbReference type="Proteomes" id="UP000549009"/>
    </source>
</evidence>
<dbReference type="CDD" id="cd17321">
    <property type="entry name" value="MFS_MMR_MDR_like"/>
    <property type="match status" value="1"/>
</dbReference>
<evidence type="ECO:0000259" key="9">
    <source>
        <dbReference type="PROSITE" id="PS50850"/>
    </source>
</evidence>
<feature type="transmembrane region" description="Helical" evidence="8">
    <location>
        <begin position="120"/>
        <end position="141"/>
    </location>
</feature>
<evidence type="ECO:0000313" key="11">
    <source>
        <dbReference type="EMBL" id="QEV57841.1"/>
    </source>
</evidence>
<feature type="domain" description="Major facilitator superfamily (MFS) profile" evidence="9">
    <location>
        <begin position="29"/>
        <end position="475"/>
    </location>
</feature>
<feature type="transmembrane region" description="Helical" evidence="8">
    <location>
        <begin position="448"/>
        <end position="471"/>
    </location>
</feature>
<keyword evidence="3" id="KW-1003">Cell membrane</keyword>
<feature type="transmembrane region" description="Helical" evidence="8">
    <location>
        <begin position="239"/>
        <end position="262"/>
    </location>
</feature>
<protein>
    <submittedName>
        <fullName evidence="11">DHA2 family efflux MFS transporter permease subunit</fullName>
    </submittedName>
    <submittedName>
        <fullName evidence="10">EmrB/QacA subfamily drug resistance transporter</fullName>
    </submittedName>
</protein>
<dbReference type="GO" id="GO:0046677">
    <property type="term" value="P:response to antibiotic"/>
    <property type="evidence" value="ECO:0007669"/>
    <property type="project" value="UniProtKB-KW"/>
</dbReference>
<dbReference type="InterPro" id="IPR036259">
    <property type="entry name" value="MFS_trans_sf"/>
</dbReference>
<evidence type="ECO:0000256" key="4">
    <source>
        <dbReference type="ARBA" id="ARBA00022692"/>
    </source>
</evidence>
<organism evidence="11 12">
    <name type="scientific">Streptomyces spectabilis</name>
    <dbReference type="NCBI Taxonomy" id="68270"/>
    <lineage>
        <taxon>Bacteria</taxon>
        <taxon>Bacillati</taxon>
        <taxon>Actinomycetota</taxon>
        <taxon>Actinomycetes</taxon>
        <taxon>Kitasatosporales</taxon>
        <taxon>Streptomycetaceae</taxon>
        <taxon>Streptomyces</taxon>
    </lineage>
</organism>
<dbReference type="KEGG" id="sspb:CP982_03180"/>
<dbReference type="SUPFAM" id="SSF103473">
    <property type="entry name" value="MFS general substrate transporter"/>
    <property type="match status" value="1"/>
</dbReference>
<dbReference type="Proteomes" id="UP000549009">
    <property type="component" value="Unassembled WGS sequence"/>
</dbReference>
<keyword evidence="5 8" id="KW-1133">Transmembrane helix</keyword>
<comment type="subcellular location">
    <subcellularLocation>
        <location evidence="1">Cell membrane</location>
        <topology evidence="1">Multi-pass membrane protein</topology>
    </subcellularLocation>
</comment>